<comment type="function">
    <text evidence="14">Converts trimethyllysine (TML) into hydroxytrimethyllysine (HTML).</text>
</comment>
<evidence type="ECO:0000256" key="5">
    <source>
        <dbReference type="ARBA" id="ARBA00012267"/>
    </source>
</evidence>
<evidence type="ECO:0000256" key="15">
    <source>
        <dbReference type="ARBA" id="ARBA00049334"/>
    </source>
</evidence>
<evidence type="ECO:0000256" key="11">
    <source>
        <dbReference type="ARBA" id="ARBA00030363"/>
    </source>
</evidence>
<organism evidence="18 19">
    <name type="scientific">Acrobeloides nanus</name>
    <dbReference type="NCBI Taxonomy" id="290746"/>
    <lineage>
        <taxon>Eukaryota</taxon>
        <taxon>Metazoa</taxon>
        <taxon>Ecdysozoa</taxon>
        <taxon>Nematoda</taxon>
        <taxon>Chromadorea</taxon>
        <taxon>Rhabditida</taxon>
        <taxon>Tylenchina</taxon>
        <taxon>Cephalobomorpha</taxon>
        <taxon>Cephaloboidea</taxon>
        <taxon>Cephalobidae</taxon>
        <taxon>Acrobeloides</taxon>
    </lineage>
</organism>
<dbReference type="SUPFAM" id="SSF51197">
    <property type="entry name" value="Clavaminate synthase-like"/>
    <property type="match status" value="1"/>
</dbReference>
<evidence type="ECO:0000256" key="12">
    <source>
        <dbReference type="ARBA" id="ARBA00031778"/>
    </source>
</evidence>
<dbReference type="WBParaSite" id="ACRNAN_scaffold12957.g27934.t1">
    <property type="protein sequence ID" value="ACRNAN_scaffold12957.g27934.t1"/>
    <property type="gene ID" value="ACRNAN_scaffold12957.g27934"/>
</dbReference>
<dbReference type="PANTHER" id="PTHR10696">
    <property type="entry name" value="GAMMA-BUTYROBETAINE HYDROXYLASE-RELATED"/>
    <property type="match status" value="1"/>
</dbReference>
<dbReference type="Gene3D" id="3.60.130.10">
    <property type="entry name" value="Clavaminate synthase-like"/>
    <property type="match status" value="1"/>
</dbReference>
<sequence length="360" mass="42219">MNAIDELRYMNLQDLYEKMRLSNQEFDDWLESIGLLHAFQVCDFCGNHMKPDSHTWICHKRDFLLTAGGKEPKKVYWLGPSLKNHAFRTRTSSSVRTCGLNNLALWKKWISKRRSRMSVSCMGVKMKRLKFHNLIRNFSTYKNLKVSAIQLTTLQNTKHQCLNFEFEDPSKTLHIPLVWLRDHCRSPQSYNWETNQRKNNATNMFKFAKLKSYNLDKEQQNLRILWENGCESNFRIADLLNWAVIKEPAPSIYTLWDSSTLSKIPHVSSKNFDFLEFSKIFMQYGVITITDVDATDEKATRKLCEKIGPIHNTFFGYFWVFGVNTDEDETDDRQDTAYSNEEIGLHNDGTYFEQTPGIQV</sequence>
<name>A0A914CR65_9BILA</name>
<evidence type="ECO:0000256" key="10">
    <source>
        <dbReference type="ARBA" id="ARBA00023004"/>
    </source>
</evidence>
<proteinExistence type="inferred from homology"/>
<evidence type="ECO:0000259" key="17">
    <source>
        <dbReference type="Pfam" id="PF06155"/>
    </source>
</evidence>
<dbReference type="GO" id="GO:0046872">
    <property type="term" value="F:metal ion binding"/>
    <property type="evidence" value="ECO:0007669"/>
    <property type="project" value="UniProtKB-KW"/>
</dbReference>
<evidence type="ECO:0000256" key="13">
    <source>
        <dbReference type="ARBA" id="ARBA00032283"/>
    </source>
</evidence>
<comment type="cofactor">
    <cofactor evidence="1">
        <name>Fe(2+)</name>
        <dbReference type="ChEBI" id="CHEBI:29033"/>
    </cofactor>
</comment>
<accession>A0A914CR65</accession>
<evidence type="ECO:0000256" key="6">
    <source>
        <dbReference type="ARBA" id="ARBA00022723"/>
    </source>
</evidence>
<dbReference type="GO" id="GO:0050353">
    <property type="term" value="F:trimethyllysine dioxygenase activity"/>
    <property type="evidence" value="ECO:0007669"/>
    <property type="project" value="UniProtKB-EC"/>
</dbReference>
<dbReference type="InterPro" id="IPR003819">
    <property type="entry name" value="TauD/TfdA-like"/>
</dbReference>
<protein>
    <recommendedName>
        <fullName evidence="5">trimethyllysine dioxygenase</fullName>
        <ecNumber evidence="5">1.14.11.8</ecNumber>
    </recommendedName>
    <alternativeName>
        <fullName evidence="12">Epsilon-trimethyllysine 2-oxoglutarate dioxygenase</fullName>
    </alternativeName>
    <alternativeName>
        <fullName evidence="11">TML hydroxylase</fullName>
    </alternativeName>
    <alternativeName>
        <fullName evidence="13">TML-alpha-ketoglutarate dioxygenase</fullName>
    </alternativeName>
</protein>
<dbReference type="Pfam" id="PF06155">
    <property type="entry name" value="GBBH-like_N"/>
    <property type="match status" value="1"/>
</dbReference>
<evidence type="ECO:0000256" key="4">
    <source>
        <dbReference type="ARBA" id="ARBA00008654"/>
    </source>
</evidence>
<comment type="cofactor">
    <cofactor evidence="2">
        <name>L-ascorbate</name>
        <dbReference type="ChEBI" id="CHEBI:38290"/>
    </cofactor>
</comment>
<keyword evidence="6" id="KW-0479">Metal-binding</keyword>
<dbReference type="GO" id="GO:0045329">
    <property type="term" value="P:carnitine biosynthetic process"/>
    <property type="evidence" value="ECO:0007669"/>
    <property type="project" value="UniProtKB-KW"/>
</dbReference>
<feature type="domain" description="Gamma-butyrobetaine hydroxylase-like N-terminal" evidence="17">
    <location>
        <begin position="157"/>
        <end position="233"/>
    </location>
</feature>
<evidence type="ECO:0000256" key="1">
    <source>
        <dbReference type="ARBA" id="ARBA00001954"/>
    </source>
</evidence>
<keyword evidence="8" id="KW-0223">Dioxygenase</keyword>
<dbReference type="PANTHER" id="PTHR10696:SF51">
    <property type="entry name" value="TRIMETHYLLYSINE DIOXYGENASE, MITOCHONDRIAL"/>
    <property type="match status" value="1"/>
</dbReference>
<feature type="domain" description="TauD/TfdA-like" evidence="16">
    <location>
        <begin position="274"/>
        <end position="360"/>
    </location>
</feature>
<comment type="similarity">
    <text evidence="4">Belongs to the gamma-BBH/TMLD family.</text>
</comment>
<dbReference type="InterPro" id="IPR038492">
    <property type="entry name" value="GBBH-like_N_sf"/>
</dbReference>
<evidence type="ECO:0000259" key="16">
    <source>
        <dbReference type="Pfam" id="PF02668"/>
    </source>
</evidence>
<dbReference type="EC" id="1.14.11.8" evidence="5"/>
<keyword evidence="10" id="KW-0408">Iron</keyword>
<dbReference type="GO" id="GO:0005739">
    <property type="term" value="C:mitochondrion"/>
    <property type="evidence" value="ECO:0007669"/>
    <property type="project" value="TreeGrafter"/>
</dbReference>
<keyword evidence="9" id="KW-0560">Oxidoreductase</keyword>
<evidence type="ECO:0000256" key="9">
    <source>
        <dbReference type="ARBA" id="ARBA00023002"/>
    </source>
</evidence>
<evidence type="ECO:0000256" key="2">
    <source>
        <dbReference type="ARBA" id="ARBA00001961"/>
    </source>
</evidence>
<evidence type="ECO:0000256" key="8">
    <source>
        <dbReference type="ARBA" id="ARBA00022964"/>
    </source>
</evidence>
<dbReference type="AlphaFoldDB" id="A0A914CR65"/>
<evidence type="ECO:0000256" key="7">
    <source>
        <dbReference type="ARBA" id="ARBA00022873"/>
    </source>
</evidence>
<comment type="catalytic activity">
    <reaction evidence="15">
        <text>N(6),N(6),N(6)-trimethyl-L-lysine + 2-oxoglutarate + O2 = (3S)-3-hydroxy-N(6),N(6),N(6)-trimethyl-L-lysine + succinate + CO2</text>
        <dbReference type="Rhea" id="RHEA:14181"/>
        <dbReference type="ChEBI" id="CHEBI:15379"/>
        <dbReference type="ChEBI" id="CHEBI:16526"/>
        <dbReference type="ChEBI" id="CHEBI:16810"/>
        <dbReference type="ChEBI" id="CHEBI:30031"/>
        <dbReference type="ChEBI" id="CHEBI:58100"/>
        <dbReference type="ChEBI" id="CHEBI:141499"/>
        <dbReference type="EC" id="1.14.11.8"/>
    </reaction>
</comment>
<dbReference type="Gene3D" id="3.30.2020.30">
    <property type="match status" value="1"/>
</dbReference>
<evidence type="ECO:0000256" key="3">
    <source>
        <dbReference type="ARBA" id="ARBA00005022"/>
    </source>
</evidence>
<keyword evidence="18" id="KW-1185">Reference proteome</keyword>
<dbReference type="InterPro" id="IPR050411">
    <property type="entry name" value="AlphaKG_dependent_hydroxylases"/>
</dbReference>
<evidence type="ECO:0000256" key="14">
    <source>
        <dbReference type="ARBA" id="ARBA00046008"/>
    </source>
</evidence>
<dbReference type="Proteomes" id="UP000887540">
    <property type="component" value="Unplaced"/>
</dbReference>
<evidence type="ECO:0000313" key="19">
    <source>
        <dbReference type="WBParaSite" id="ACRNAN_scaffold12957.g27934.t1"/>
    </source>
</evidence>
<evidence type="ECO:0000313" key="18">
    <source>
        <dbReference type="Proteomes" id="UP000887540"/>
    </source>
</evidence>
<reference evidence="19" key="1">
    <citation type="submission" date="2022-11" db="UniProtKB">
        <authorList>
            <consortium name="WormBaseParasite"/>
        </authorList>
    </citation>
    <scope>IDENTIFICATION</scope>
</reference>
<comment type="pathway">
    <text evidence="3">Amine and polyamine biosynthesis; carnitine biosynthesis.</text>
</comment>
<dbReference type="Pfam" id="PF02668">
    <property type="entry name" value="TauD"/>
    <property type="match status" value="1"/>
</dbReference>
<dbReference type="InterPro" id="IPR010376">
    <property type="entry name" value="GBBH-like_N"/>
</dbReference>
<dbReference type="InterPro" id="IPR042098">
    <property type="entry name" value="TauD-like_sf"/>
</dbReference>
<keyword evidence="7" id="KW-0124">Carnitine biosynthesis</keyword>